<dbReference type="RefSeq" id="WP_126143026.1">
    <property type="nucleotide sequence ID" value="NZ_RXHU01000062.1"/>
</dbReference>
<dbReference type="PANTHER" id="PTHR34094:SF1">
    <property type="entry name" value="PROTEIN FAM185A"/>
    <property type="match status" value="1"/>
</dbReference>
<evidence type="ECO:0000313" key="3">
    <source>
        <dbReference type="Proteomes" id="UP000276128"/>
    </source>
</evidence>
<evidence type="ECO:0000313" key="2">
    <source>
        <dbReference type="EMBL" id="RTE07954.1"/>
    </source>
</evidence>
<feature type="domain" description="DUF4097" evidence="1">
    <location>
        <begin position="160"/>
        <end position="291"/>
    </location>
</feature>
<dbReference type="EMBL" id="RXHU01000062">
    <property type="protein sequence ID" value="RTE07954.1"/>
    <property type="molecule type" value="Genomic_DNA"/>
</dbReference>
<organism evidence="2 3">
    <name type="scientific">Paenibacillus whitsoniae</name>
    <dbReference type="NCBI Taxonomy" id="2496558"/>
    <lineage>
        <taxon>Bacteria</taxon>
        <taxon>Bacillati</taxon>
        <taxon>Bacillota</taxon>
        <taxon>Bacilli</taxon>
        <taxon>Bacillales</taxon>
        <taxon>Paenibacillaceae</taxon>
        <taxon>Paenibacillus</taxon>
    </lineage>
</organism>
<evidence type="ECO:0000259" key="1">
    <source>
        <dbReference type="Pfam" id="PF13349"/>
    </source>
</evidence>
<proteinExistence type="predicted"/>
<reference evidence="2 3" key="1">
    <citation type="submission" date="2018-12" db="EMBL/GenBank/DDBJ databases">
        <title>Bacillus ochoae sp. nov., Paenibacillus whitsoniae sp. nov., Paenibacillus spiritus sp. nov. Isolated from the Mars Exploration Rover during spacecraft assembly.</title>
        <authorList>
            <person name="Seuylemezian A."/>
            <person name="Vaishampayan P."/>
        </authorList>
    </citation>
    <scope>NUCLEOTIDE SEQUENCE [LARGE SCALE GENOMIC DNA]</scope>
    <source>
        <strain evidence="2 3">MER 54</strain>
    </source>
</reference>
<dbReference type="Pfam" id="PF13349">
    <property type="entry name" value="DUF4097"/>
    <property type="match status" value="1"/>
</dbReference>
<dbReference type="AlphaFoldDB" id="A0A430JAB0"/>
<keyword evidence="3" id="KW-1185">Reference proteome</keyword>
<dbReference type="OrthoDB" id="2539127at2"/>
<dbReference type="PANTHER" id="PTHR34094">
    <property type="match status" value="1"/>
</dbReference>
<name>A0A430JAB0_9BACL</name>
<protein>
    <recommendedName>
        <fullName evidence="1">DUF4097 domain-containing protein</fullName>
    </recommendedName>
</protein>
<accession>A0A430JAB0</accession>
<dbReference type="InterPro" id="IPR025164">
    <property type="entry name" value="Toastrack_DUF4097"/>
</dbReference>
<comment type="caution">
    <text evidence="2">The sequence shown here is derived from an EMBL/GenBank/DDBJ whole genome shotgun (WGS) entry which is preliminary data.</text>
</comment>
<gene>
    <name evidence="2" type="ORF">EJQ19_20130</name>
</gene>
<sequence length="295" mass="31418">MQRGVKFSLFLGFVLLAVGLVGAAVTFKSLDLTAGFSTVNVEKKVAAAGIDTIILNTDTSSISFVPSNTDEISVSLSGKLREANAANCTLEATTENATTWRIDACTRRGHINFGFDIDEFKSLFSGQKFGLKTEVRVPDKLFKAITVKSDTGLIDLGSLKSDKLTVTSDTGSVHIDHFEGKLLNVQTDTGSIRVDDAQGDIKLRTDTGPIDAVLAEIGNEVSLSADTGSIRLKVPSKINNVSFDLRSDVGSARLNVPAVDVQESSRTAVKGIIGDGSKKVKATTDTGFIEVRTRD</sequence>
<dbReference type="Proteomes" id="UP000276128">
    <property type="component" value="Unassembled WGS sequence"/>
</dbReference>